<evidence type="ECO:0000313" key="4">
    <source>
        <dbReference type="Proteomes" id="UP000823561"/>
    </source>
</evidence>
<feature type="region of interest" description="Disordered" evidence="1">
    <location>
        <begin position="475"/>
        <end position="496"/>
    </location>
</feature>
<evidence type="ECO:0000256" key="1">
    <source>
        <dbReference type="SAM" id="MobiDB-lite"/>
    </source>
</evidence>
<feature type="compositionally biased region" description="Low complexity" evidence="1">
    <location>
        <begin position="93"/>
        <end position="116"/>
    </location>
</feature>
<sequence>MKPLKKGGRPSPPSTRAKASRRRGQPDSSPEQDQSKASPPSPKRHTTPPSSHSESSHEEAPRITVTPDRDESLSREGDSTKAVVTVAEERPSSCRSSDSNSSAASSNSSPNPSASRKTATFKARVPKKKYTSEHCSSSAGITTAATGNHGNASTPPLSSNGDSSSGSGAHNGTVATAIATAAQPQVSTANGQQTPSSTQTPPSQPSAGNDPHNHSQSGAAPVSAGQYGDRDTGERPPVASPPRCSSTDTASEHSADLEVTAAARMPAPSEPQPSTDDRPHQQQQQQHPPAPPPAHCNSNPMQDSLAGGLAEALAKGLKNQRVLARQGSGVFRAGVVRHVSGEQGSVEVQLNGEKGISYYPFQPSGGAVDLVLDSPPPGAAQVAIGTHVCVPFGGGHEASEGAQQLYREGLVTQVDPHPAVSFPYRVLLRDEPGAAATAATAAGHDRSPQEEGGGASPSPVQAVWVSRQSLRLLVPPWDLDPGSRAWEDREDMEVDA</sequence>
<feature type="domain" description="Protein capicua homolog-like" evidence="2">
    <location>
        <begin position="368"/>
        <end position="479"/>
    </location>
</feature>
<feature type="compositionally biased region" description="Polar residues" evidence="1">
    <location>
        <begin position="26"/>
        <end position="38"/>
    </location>
</feature>
<proteinExistence type="predicted"/>
<feature type="region of interest" description="Disordered" evidence="1">
    <location>
        <begin position="435"/>
        <end position="461"/>
    </location>
</feature>
<feature type="region of interest" description="Disordered" evidence="1">
    <location>
        <begin position="1"/>
        <end position="304"/>
    </location>
</feature>
<dbReference type="Proteomes" id="UP000823561">
    <property type="component" value="Chromosome 20"/>
</dbReference>
<keyword evidence="4" id="KW-1185">Reference proteome</keyword>
<gene>
    <name evidence="3" type="ORF">AALO_G00259180</name>
</gene>
<dbReference type="InterPro" id="IPR032147">
    <property type="entry name" value="Cic_dom"/>
</dbReference>
<evidence type="ECO:0000313" key="3">
    <source>
        <dbReference type="EMBL" id="KAG5264892.1"/>
    </source>
</evidence>
<dbReference type="EMBL" id="JADWDJ010000020">
    <property type="protein sequence ID" value="KAG5264892.1"/>
    <property type="molecule type" value="Genomic_DNA"/>
</dbReference>
<dbReference type="Pfam" id="PF16090">
    <property type="entry name" value="DUF4819"/>
    <property type="match status" value="1"/>
</dbReference>
<feature type="compositionally biased region" description="Polar residues" evidence="1">
    <location>
        <begin position="182"/>
        <end position="191"/>
    </location>
</feature>
<protein>
    <recommendedName>
        <fullName evidence="2">Protein capicua homolog-like domain-containing protein</fullName>
    </recommendedName>
</protein>
<feature type="compositionally biased region" description="Polar residues" evidence="1">
    <location>
        <begin position="133"/>
        <end position="157"/>
    </location>
</feature>
<name>A0AAV6FUQ3_9TELE</name>
<feature type="compositionally biased region" description="Low complexity" evidence="1">
    <location>
        <begin position="158"/>
        <end position="168"/>
    </location>
</feature>
<accession>A0AAV6FUQ3</accession>
<comment type="caution">
    <text evidence="3">The sequence shown here is derived from an EMBL/GenBank/DDBJ whole genome shotgun (WGS) entry which is preliminary data.</text>
</comment>
<reference evidence="3" key="1">
    <citation type="submission" date="2020-10" db="EMBL/GenBank/DDBJ databases">
        <title>Chromosome-scale genome assembly of the Allis shad, Alosa alosa.</title>
        <authorList>
            <person name="Margot Z."/>
            <person name="Christophe K."/>
            <person name="Cabau C."/>
            <person name="Louis A."/>
            <person name="Berthelot C."/>
            <person name="Parey E."/>
            <person name="Roest Crollius H."/>
            <person name="Montfort J."/>
            <person name="Robinson-Rechavi M."/>
            <person name="Bucao C."/>
            <person name="Bouchez O."/>
            <person name="Gislard M."/>
            <person name="Lluch J."/>
            <person name="Milhes M."/>
            <person name="Lampietro C."/>
            <person name="Lopez Roques C."/>
            <person name="Donnadieu C."/>
            <person name="Braasch I."/>
            <person name="Desvignes T."/>
            <person name="Postlethwait J."/>
            <person name="Bobe J."/>
            <person name="Guiguen Y."/>
        </authorList>
    </citation>
    <scope>NUCLEOTIDE SEQUENCE</scope>
    <source>
        <strain evidence="3">M-15738</strain>
        <tissue evidence="3">Blood</tissue>
    </source>
</reference>
<evidence type="ECO:0000259" key="2">
    <source>
        <dbReference type="Pfam" id="PF16090"/>
    </source>
</evidence>
<organism evidence="3 4">
    <name type="scientific">Alosa alosa</name>
    <name type="common">allis shad</name>
    <dbReference type="NCBI Taxonomy" id="278164"/>
    <lineage>
        <taxon>Eukaryota</taxon>
        <taxon>Metazoa</taxon>
        <taxon>Chordata</taxon>
        <taxon>Craniata</taxon>
        <taxon>Vertebrata</taxon>
        <taxon>Euteleostomi</taxon>
        <taxon>Actinopterygii</taxon>
        <taxon>Neopterygii</taxon>
        <taxon>Teleostei</taxon>
        <taxon>Clupei</taxon>
        <taxon>Clupeiformes</taxon>
        <taxon>Clupeoidei</taxon>
        <taxon>Clupeidae</taxon>
        <taxon>Alosa</taxon>
    </lineage>
</organism>
<dbReference type="AlphaFoldDB" id="A0AAV6FUQ3"/>
<feature type="compositionally biased region" description="Low complexity" evidence="1">
    <location>
        <begin position="192"/>
        <end position="201"/>
    </location>
</feature>
<feature type="compositionally biased region" description="Basic and acidic residues" evidence="1">
    <location>
        <begin position="54"/>
        <end position="79"/>
    </location>
</feature>